<sequence length="139" mass="16103">MLISVALSGILLVSAIGFENLFYSSGYLKYAVNFNEETLISESYIKIHFEEDNIHFFMQINVDRHVKINEYQLTTSLEDYNLTISNNYKAERNEGSKLATIEGTIFNLEDGNYILRFSMVEDWIFEIEIGGIQEDICVY</sequence>
<reference evidence="1" key="1">
    <citation type="submission" date="2022-09" db="EMBL/GenBank/DDBJ databases">
        <title>Actin cytoskeleton and complex cell architecture in an #Asgard archaeon.</title>
        <authorList>
            <person name="Ponce Toledo R.I."/>
            <person name="Schleper C."/>
            <person name="Rodrigues Oliveira T."/>
            <person name="Wollweber F."/>
            <person name="Xu J."/>
            <person name="Rittmann S."/>
            <person name="Klingl A."/>
            <person name="Pilhofer M."/>
        </authorList>
    </citation>
    <scope>NUCLEOTIDE SEQUENCE</scope>
    <source>
        <strain evidence="1">B-35</strain>
    </source>
</reference>
<dbReference type="Proteomes" id="UP001208689">
    <property type="component" value="Chromosome"/>
</dbReference>
<evidence type="ECO:0000313" key="1">
    <source>
        <dbReference type="EMBL" id="UYP48822.1"/>
    </source>
</evidence>
<name>A0ABY6I142_9ARCH</name>
<protein>
    <recommendedName>
        <fullName evidence="3">YtkA-like domain-containing protein</fullName>
    </recommendedName>
</protein>
<evidence type="ECO:0008006" key="3">
    <source>
        <dbReference type="Google" id="ProtNLM"/>
    </source>
</evidence>
<evidence type="ECO:0000313" key="2">
    <source>
        <dbReference type="Proteomes" id="UP001208689"/>
    </source>
</evidence>
<accession>A0ABY6I142</accession>
<gene>
    <name evidence="1" type="ORF">NEF87_005107</name>
</gene>
<dbReference type="EMBL" id="CP104013">
    <property type="protein sequence ID" value="UYP48822.1"/>
    <property type="molecule type" value="Genomic_DNA"/>
</dbReference>
<proteinExistence type="predicted"/>
<keyword evidence="2" id="KW-1185">Reference proteome</keyword>
<organism evidence="1 2">
    <name type="scientific">Candidatus Lokiarchaeum ossiferum</name>
    <dbReference type="NCBI Taxonomy" id="2951803"/>
    <lineage>
        <taxon>Archaea</taxon>
        <taxon>Promethearchaeati</taxon>
        <taxon>Promethearchaeota</taxon>
        <taxon>Promethearchaeia</taxon>
        <taxon>Promethearchaeales</taxon>
        <taxon>Promethearchaeaceae</taxon>
        <taxon>Candidatus Lokiarchaeum</taxon>
    </lineage>
</organism>